<dbReference type="InterPro" id="IPR006089">
    <property type="entry name" value="Acyl-CoA_DH_CS"/>
</dbReference>
<dbReference type="InterPro" id="IPR037069">
    <property type="entry name" value="AcylCoA_DH/ox_N_sf"/>
</dbReference>
<feature type="domain" description="Acyl-CoA dehydrogenase/oxidase N-terminal" evidence="17">
    <location>
        <begin position="85"/>
        <end position="192"/>
    </location>
</feature>
<feature type="domain" description="Acyl-CoA oxidase/dehydrogenase middle" evidence="16">
    <location>
        <begin position="196"/>
        <end position="296"/>
    </location>
</feature>
<keyword evidence="20" id="KW-1185">Reference proteome</keyword>
<dbReference type="Pfam" id="PF02771">
    <property type="entry name" value="Acyl-CoA_dh_N"/>
    <property type="match status" value="1"/>
</dbReference>
<evidence type="ECO:0000256" key="11">
    <source>
        <dbReference type="ARBA" id="ARBA00023136"/>
    </source>
</evidence>
<evidence type="ECO:0000313" key="19">
    <source>
        <dbReference type="EMBL" id="CAK8676112.1"/>
    </source>
</evidence>
<evidence type="ECO:0000256" key="6">
    <source>
        <dbReference type="ARBA" id="ARBA00022792"/>
    </source>
</evidence>
<gene>
    <name evidence="19" type="ORF">CVLEPA_LOCUS5601</name>
</gene>
<dbReference type="InterPro" id="IPR036250">
    <property type="entry name" value="AcylCo_DH-like_C"/>
</dbReference>
<evidence type="ECO:0000256" key="5">
    <source>
        <dbReference type="ARBA" id="ARBA00022630"/>
    </source>
</evidence>
<evidence type="ECO:0000256" key="7">
    <source>
        <dbReference type="ARBA" id="ARBA00022827"/>
    </source>
</evidence>
<name>A0ABP0FCS2_CLALP</name>
<keyword evidence="9 14" id="KW-0560">Oxidoreductase</keyword>
<dbReference type="Pfam" id="PF21343">
    <property type="entry name" value="ACAD9-ACADV_C"/>
    <property type="match status" value="1"/>
</dbReference>
<dbReference type="CDD" id="cd01161">
    <property type="entry name" value="VLCAD"/>
    <property type="match status" value="1"/>
</dbReference>
<evidence type="ECO:0000256" key="4">
    <source>
        <dbReference type="ARBA" id="ARBA00022553"/>
    </source>
</evidence>
<dbReference type="Pfam" id="PF00441">
    <property type="entry name" value="Acyl-CoA_dh_1"/>
    <property type="match status" value="1"/>
</dbReference>
<comment type="caution">
    <text evidence="19">The sequence shown here is derived from an EMBL/GenBank/DDBJ whole genome shotgun (WGS) entry which is preliminary data.</text>
</comment>
<comment type="subcellular location">
    <subcellularLocation>
        <location evidence="2">Mitochondrion inner membrane</location>
        <topology evidence="2">Peripheral membrane protein</topology>
    </subcellularLocation>
</comment>
<sequence length="675" mass="75767">MGLYSLNVLVSNTMRYQRLYFQQFIPAVALQASQRQMLLQSNARETVLTSHQRSASFARDLAAGKLNMKWICPYPTLKTEDDLKELNQLSDTVAKFFSEKVDSTKMDREANFDPAVIEGLKDMGLFGTQIPEEYGGLGLSNVQYARVLEEVSTDGAITVMLAAHQAIGLKGILIAGNKEQKEKYLPRLATGEWIAAFCLTEPSSGSDAASIQTRATLSEDGKTWLLNGEKIWITNGGFADIMTVFAKTQVEEANGELKDKVTAFIVERTFGGVTSGNPEDKLGIRASNTCSVNFENTPVPAENVLGEVGGGFKIAMKILNSGRFSMGSSVAGQLKRMLATVTEHATTRTQFGRKLSEFGIIQDKIFDMTLKIYAAESMAYMTAGQMDILDENGDPPDCSIEAAMVKIYSSEAAWSCGSECLQILGGLGYMKDMPYERMLRDARILLIFEGTNEILRLYVALSMMQYAGAKLQQRLKLAKQGDGRERWTAIMDLFREYMRVESSTKFLPNRSFGLTAPHATKTWLHDSMVNSGKMIEANVDSFRKRIYLNLRKYGKKIQDEQLVLKTFADIAINIYAMSAVLGRCNKAKILSLRNCDHEKLIATAFIKKTYKENLVLLESLLDPYPFDCKEESKRVCDAIIEERRYLCSHPLEVVHRYQEHPKYLEHLERIKLLRE</sequence>
<dbReference type="EMBL" id="CAWYQH010000024">
    <property type="protein sequence ID" value="CAK8676112.1"/>
    <property type="molecule type" value="Genomic_DNA"/>
</dbReference>
<evidence type="ECO:0000256" key="8">
    <source>
        <dbReference type="ARBA" id="ARBA00022946"/>
    </source>
</evidence>
<dbReference type="InterPro" id="IPR046373">
    <property type="entry name" value="Acyl-CoA_Oxase/DH_mid-dom_sf"/>
</dbReference>
<keyword evidence="4" id="KW-0597">Phosphoprotein</keyword>
<keyword evidence="11" id="KW-0472">Membrane</keyword>
<protein>
    <submittedName>
        <fullName evidence="19">Uncharacterized protein</fullName>
    </submittedName>
</protein>
<dbReference type="SUPFAM" id="SSF56645">
    <property type="entry name" value="Acyl-CoA dehydrogenase NM domain-like"/>
    <property type="match status" value="1"/>
</dbReference>
<evidence type="ECO:0000256" key="12">
    <source>
        <dbReference type="ARBA" id="ARBA00049140"/>
    </source>
</evidence>
<dbReference type="InterPro" id="IPR009075">
    <property type="entry name" value="AcylCo_DH/oxidase_C"/>
</dbReference>
<evidence type="ECO:0000259" key="17">
    <source>
        <dbReference type="Pfam" id="PF02771"/>
    </source>
</evidence>
<comment type="similarity">
    <text evidence="3 14">Belongs to the acyl-CoA dehydrogenase family.</text>
</comment>
<dbReference type="PROSITE" id="PS00072">
    <property type="entry name" value="ACYL_COA_DH_1"/>
    <property type="match status" value="1"/>
</dbReference>
<keyword evidence="8" id="KW-0809">Transit peptide</keyword>
<evidence type="ECO:0000256" key="13">
    <source>
        <dbReference type="ARBA" id="ARBA00049224"/>
    </source>
</evidence>
<keyword evidence="5 14" id="KW-0285">Flavoprotein</keyword>
<dbReference type="Gene3D" id="2.40.110.10">
    <property type="entry name" value="Butyryl-CoA Dehydrogenase, subunit A, domain 2"/>
    <property type="match status" value="1"/>
</dbReference>
<dbReference type="InterPro" id="IPR013786">
    <property type="entry name" value="AcylCoA_DH/ox_N"/>
</dbReference>
<keyword evidence="10" id="KW-0496">Mitochondrion</keyword>
<dbReference type="Gene3D" id="1.10.540.10">
    <property type="entry name" value="Acyl-CoA dehydrogenase/oxidase, N-terminal domain"/>
    <property type="match status" value="1"/>
</dbReference>
<evidence type="ECO:0000259" key="15">
    <source>
        <dbReference type="Pfam" id="PF00441"/>
    </source>
</evidence>
<evidence type="ECO:0000313" key="20">
    <source>
        <dbReference type="Proteomes" id="UP001642483"/>
    </source>
</evidence>
<feature type="domain" description="ACAD9/ACADV-like C-terminal" evidence="18">
    <location>
        <begin position="527"/>
        <end position="644"/>
    </location>
</feature>
<keyword evidence="7 14" id="KW-0274">FAD</keyword>
<dbReference type="SUPFAM" id="SSF47203">
    <property type="entry name" value="Acyl-CoA dehydrogenase C-terminal domain-like"/>
    <property type="match status" value="1"/>
</dbReference>
<evidence type="ECO:0000259" key="18">
    <source>
        <dbReference type="Pfam" id="PF21343"/>
    </source>
</evidence>
<dbReference type="PANTHER" id="PTHR43884:SF9">
    <property type="entry name" value="COMPLEX I ASSEMBLY FACTOR ACAD9, MITOCHONDRIAL"/>
    <property type="match status" value="1"/>
</dbReference>
<evidence type="ECO:0000256" key="3">
    <source>
        <dbReference type="ARBA" id="ARBA00009347"/>
    </source>
</evidence>
<evidence type="ECO:0000256" key="10">
    <source>
        <dbReference type="ARBA" id="ARBA00023128"/>
    </source>
</evidence>
<keyword evidence="6" id="KW-0999">Mitochondrion inner membrane</keyword>
<proteinExistence type="inferred from homology"/>
<dbReference type="Proteomes" id="UP001642483">
    <property type="component" value="Unassembled WGS sequence"/>
</dbReference>
<comment type="catalytic activity">
    <reaction evidence="12">
        <text>eicosanoyl-CoA + oxidized [electron-transfer flavoprotein] + H(+) = (2E)-eicosenoyl-CoA + reduced [electron-transfer flavoprotein]</text>
        <dbReference type="Rhea" id="RHEA:47236"/>
        <dbReference type="Rhea" id="RHEA-COMP:10685"/>
        <dbReference type="Rhea" id="RHEA-COMP:10686"/>
        <dbReference type="ChEBI" id="CHEBI:15378"/>
        <dbReference type="ChEBI" id="CHEBI:57380"/>
        <dbReference type="ChEBI" id="CHEBI:57692"/>
        <dbReference type="ChEBI" id="CHEBI:58307"/>
        <dbReference type="ChEBI" id="CHEBI:74691"/>
    </reaction>
    <physiologicalReaction direction="left-to-right" evidence="12">
        <dbReference type="Rhea" id="RHEA:47237"/>
    </physiologicalReaction>
</comment>
<dbReference type="InterPro" id="IPR006091">
    <property type="entry name" value="Acyl-CoA_Oxase/DH_mid-dom"/>
</dbReference>
<evidence type="ECO:0000256" key="1">
    <source>
        <dbReference type="ARBA" id="ARBA00001974"/>
    </source>
</evidence>
<feature type="domain" description="Acyl-CoA dehydrogenase/oxidase C-terminal" evidence="15">
    <location>
        <begin position="309"/>
        <end position="462"/>
    </location>
</feature>
<dbReference type="PROSITE" id="PS00073">
    <property type="entry name" value="ACYL_COA_DH_2"/>
    <property type="match status" value="1"/>
</dbReference>
<evidence type="ECO:0000256" key="2">
    <source>
        <dbReference type="ARBA" id="ARBA00004637"/>
    </source>
</evidence>
<dbReference type="Gene3D" id="1.20.140.10">
    <property type="entry name" value="Butyryl-CoA Dehydrogenase, subunit A, domain 3"/>
    <property type="match status" value="2"/>
</dbReference>
<organism evidence="19 20">
    <name type="scientific">Clavelina lepadiformis</name>
    <name type="common">Light-bulb sea squirt</name>
    <name type="synonym">Ascidia lepadiformis</name>
    <dbReference type="NCBI Taxonomy" id="159417"/>
    <lineage>
        <taxon>Eukaryota</taxon>
        <taxon>Metazoa</taxon>
        <taxon>Chordata</taxon>
        <taxon>Tunicata</taxon>
        <taxon>Ascidiacea</taxon>
        <taxon>Aplousobranchia</taxon>
        <taxon>Clavelinidae</taxon>
        <taxon>Clavelina</taxon>
    </lineage>
</organism>
<evidence type="ECO:0000259" key="16">
    <source>
        <dbReference type="Pfam" id="PF02770"/>
    </source>
</evidence>
<dbReference type="Pfam" id="PF02770">
    <property type="entry name" value="Acyl-CoA_dh_M"/>
    <property type="match status" value="1"/>
</dbReference>
<dbReference type="InterPro" id="IPR009100">
    <property type="entry name" value="AcylCoA_DH/oxidase_NM_dom_sf"/>
</dbReference>
<comment type="cofactor">
    <cofactor evidence="1 14">
        <name>FAD</name>
        <dbReference type="ChEBI" id="CHEBI:57692"/>
    </cofactor>
</comment>
<comment type="catalytic activity">
    <reaction evidence="13">
        <text>octadecanoyl-CoA + oxidized [electron-transfer flavoprotein] + H(+) = (2E)-octadecenoyl-CoA + reduced [electron-transfer flavoprotein]</text>
        <dbReference type="Rhea" id="RHEA:47240"/>
        <dbReference type="Rhea" id="RHEA-COMP:10685"/>
        <dbReference type="Rhea" id="RHEA-COMP:10686"/>
        <dbReference type="ChEBI" id="CHEBI:15378"/>
        <dbReference type="ChEBI" id="CHEBI:57394"/>
        <dbReference type="ChEBI" id="CHEBI:57692"/>
        <dbReference type="ChEBI" id="CHEBI:58307"/>
        <dbReference type="ChEBI" id="CHEBI:71412"/>
    </reaction>
    <physiologicalReaction direction="left-to-right" evidence="13">
        <dbReference type="Rhea" id="RHEA:47241"/>
    </physiologicalReaction>
</comment>
<reference evidence="19 20" key="1">
    <citation type="submission" date="2024-02" db="EMBL/GenBank/DDBJ databases">
        <authorList>
            <person name="Daric V."/>
            <person name="Darras S."/>
        </authorList>
    </citation>
    <scope>NUCLEOTIDE SEQUENCE [LARGE SCALE GENOMIC DNA]</scope>
</reference>
<dbReference type="PANTHER" id="PTHR43884">
    <property type="entry name" value="ACYL-COA DEHYDROGENASE"/>
    <property type="match status" value="1"/>
</dbReference>
<evidence type="ECO:0000256" key="9">
    <source>
        <dbReference type="ARBA" id="ARBA00023002"/>
    </source>
</evidence>
<dbReference type="InterPro" id="IPR049448">
    <property type="entry name" value="ACAD9/ACADV-like_C"/>
</dbReference>
<accession>A0ABP0FCS2</accession>
<evidence type="ECO:0000256" key="14">
    <source>
        <dbReference type="RuleBase" id="RU362125"/>
    </source>
</evidence>